<keyword evidence="4" id="KW-1185">Reference proteome</keyword>
<feature type="compositionally biased region" description="Low complexity" evidence="1">
    <location>
        <begin position="7"/>
        <end position="17"/>
    </location>
</feature>
<dbReference type="Pfam" id="PF14559">
    <property type="entry name" value="TPR_19"/>
    <property type="match status" value="1"/>
</dbReference>
<comment type="caution">
    <text evidence="3">The sequence shown here is derived from an EMBL/GenBank/DDBJ whole genome shotgun (WGS) entry which is preliminary data.</text>
</comment>
<proteinExistence type="predicted"/>
<dbReference type="InterPro" id="IPR011990">
    <property type="entry name" value="TPR-like_helical_dom_sf"/>
</dbReference>
<dbReference type="PANTHER" id="PTHR16091:SF3">
    <property type="entry name" value="TETRATRICOPEPTIDE REPEAT PROTEIN 17"/>
    <property type="match status" value="1"/>
</dbReference>
<dbReference type="OrthoDB" id="79426at2759"/>
<evidence type="ECO:0000256" key="2">
    <source>
        <dbReference type="SAM" id="Phobius"/>
    </source>
</evidence>
<organism evidence="3 4">
    <name type="scientific">Acanthosepion pharaonis</name>
    <name type="common">Pharaoh cuttlefish</name>
    <name type="synonym">Sepia pharaonis</name>
    <dbReference type="NCBI Taxonomy" id="158019"/>
    <lineage>
        <taxon>Eukaryota</taxon>
        <taxon>Metazoa</taxon>
        <taxon>Spiralia</taxon>
        <taxon>Lophotrochozoa</taxon>
        <taxon>Mollusca</taxon>
        <taxon>Cephalopoda</taxon>
        <taxon>Coleoidea</taxon>
        <taxon>Decapodiformes</taxon>
        <taxon>Sepiida</taxon>
        <taxon>Sepiina</taxon>
        <taxon>Sepiidae</taxon>
        <taxon>Acanthosepion</taxon>
    </lineage>
</organism>
<dbReference type="GO" id="GO:0005737">
    <property type="term" value="C:cytoplasm"/>
    <property type="evidence" value="ECO:0007669"/>
    <property type="project" value="TreeGrafter"/>
</dbReference>
<dbReference type="Proteomes" id="UP000597762">
    <property type="component" value="Unassembled WGS sequence"/>
</dbReference>
<protein>
    <recommendedName>
        <fullName evidence="5">Tetratricopeptide repeat protein</fullName>
    </recommendedName>
</protein>
<evidence type="ECO:0008006" key="5">
    <source>
        <dbReference type="Google" id="ProtNLM"/>
    </source>
</evidence>
<sequence>MKRKKLSSLSQSNASGSKAKKDNSVSCGKTANSTIYDHLKGIQNRHRHPHIAEPEVASLFHKGPENTQLDLAELEKKLMKTRREKPQSIHILNSIGNFWRIKGNTLYAIECFRKVLSHSPGNVDALLNLARLLLQLHYLDDALYLTQTSLSKLPNHQNAWLHHFTLGEIHKAYGHYQKAIYHSQLTLELKPGFEPAKTLLQEVETHPSNTITNCTFVIILLLIFGVLFGVVHSGHKEIGKTQRSFNRAMAMKCLKKQR</sequence>
<evidence type="ECO:0000313" key="3">
    <source>
        <dbReference type="EMBL" id="CAE1171261.1"/>
    </source>
</evidence>
<name>A0A812B4W9_ACAPH</name>
<reference evidence="3" key="1">
    <citation type="submission" date="2021-01" db="EMBL/GenBank/DDBJ databases">
        <authorList>
            <person name="Li R."/>
            <person name="Bekaert M."/>
        </authorList>
    </citation>
    <scope>NUCLEOTIDE SEQUENCE</scope>
    <source>
        <strain evidence="3">Farmed</strain>
    </source>
</reference>
<dbReference type="EMBL" id="CAHIKZ030000378">
    <property type="protein sequence ID" value="CAE1171261.1"/>
    <property type="molecule type" value="Genomic_DNA"/>
</dbReference>
<evidence type="ECO:0000313" key="4">
    <source>
        <dbReference type="Proteomes" id="UP000597762"/>
    </source>
</evidence>
<dbReference type="AlphaFoldDB" id="A0A812B4W9"/>
<feature type="transmembrane region" description="Helical" evidence="2">
    <location>
        <begin position="216"/>
        <end position="234"/>
    </location>
</feature>
<keyword evidence="2" id="KW-1133">Transmembrane helix</keyword>
<dbReference type="GO" id="GO:0030041">
    <property type="term" value="P:actin filament polymerization"/>
    <property type="evidence" value="ECO:0007669"/>
    <property type="project" value="TreeGrafter"/>
</dbReference>
<evidence type="ECO:0000256" key="1">
    <source>
        <dbReference type="SAM" id="MobiDB-lite"/>
    </source>
</evidence>
<dbReference type="SMART" id="SM00028">
    <property type="entry name" value="TPR"/>
    <property type="match status" value="3"/>
</dbReference>
<keyword evidence="2" id="KW-0812">Transmembrane</keyword>
<dbReference type="InterPro" id="IPR052630">
    <property type="entry name" value="TTC17"/>
</dbReference>
<feature type="region of interest" description="Disordered" evidence="1">
    <location>
        <begin position="1"/>
        <end position="27"/>
    </location>
</feature>
<dbReference type="Gene3D" id="1.25.40.10">
    <property type="entry name" value="Tetratricopeptide repeat domain"/>
    <property type="match status" value="1"/>
</dbReference>
<gene>
    <name evidence="3" type="ORF">SPHA_11458</name>
</gene>
<dbReference type="InterPro" id="IPR019734">
    <property type="entry name" value="TPR_rpt"/>
</dbReference>
<accession>A0A812B4W9</accession>
<dbReference type="GO" id="GO:0015629">
    <property type="term" value="C:actin cytoskeleton"/>
    <property type="evidence" value="ECO:0007669"/>
    <property type="project" value="TreeGrafter"/>
</dbReference>
<dbReference type="PANTHER" id="PTHR16091">
    <property type="entry name" value="TTC17 PROTEIN"/>
    <property type="match status" value="1"/>
</dbReference>
<dbReference type="SUPFAM" id="SSF48452">
    <property type="entry name" value="TPR-like"/>
    <property type="match status" value="1"/>
</dbReference>
<keyword evidence="2" id="KW-0472">Membrane</keyword>